<dbReference type="InterPro" id="IPR001245">
    <property type="entry name" value="Ser-Thr/Tyr_kinase_cat_dom"/>
</dbReference>
<dbReference type="InterPro" id="IPR011009">
    <property type="entry name" value="Kinase-like_dom_sf"/>
</dbReference>
<evidence type="ECO:0000256" key="3">
    <source>
        <dbReference type="ARBA" id="ARBA00022614"/>
    </source>
</evidence>
<feature type="binding site" evidence="11">
    <location>
        <position position="685"/>
    </location>
    <ligand>
        <name>ATP</name>
        <dbReference type="ChEBI" id="CHEBI:30616"/>
    </ligand>
</feature>
<dbReference type="AlphaFoldDB" id="A0AAV5CIG6"/>
<evidence type="ECO:0000256" key="2">
    <source>
        <dbReference type="ARBA" id="ARBA00022475"/>
    </source>
</evidence>
<dbReference type="SUPFAM" id="SSF52058">
    <property type="entry name" value="L domain-like"/>
    <property type="match status" value="2"/>
</dbReference>
<keyword evidence="5" id="KW-0732">Signal</keyword>
<dbReference type="GO" id="GO:0005524">
    <property type="term" value="F:ATP binding"/>
    <property type="evidence" value="ECO:0007669"/>
    <property type="project" value="UniProtKB-UniRule"/>
</dbReference>
<dbReference type="Pfam" id="PF23598">
    <property type="entry name" value="LRR_14"/>
    <property type="match status" value="2"/>
</dbReference>
<evidence type="ECO:0000256" key="10">
    <source>
        <dbReference type="ARBA" id="ARBA00023180"/>
    </source>
</evidence>
<dbReference type="FunFam" id="3.80.10.10:FF:000095">
    <property type="entry name" value="LRR receptor-like serine/threonine-protein kinase GSO1"/>
    <property type="match status" value="1"/>
</dbReference>
<dbReference type="InterPro" id="IPR001611">
    <property type="entry name" value="Leu-rich_rpt"/>
</dbReference>
<dbReference type="SMART" id="SM00369">
    <property type="entry name" value="LRR_TYP"/>
    <property type="match status" value="6"/>
</dbReference>
<evidence type="ECO:0000256" key="5">
    <source>
        <dbReference type="ARBA" id="ARBA00022729"/>
    </source>
</evidence>
<keyword evidence="8 12" id="KW-0472">Membrane</keyword>
<proteinExistence type="predicted"/>
<protein>
    <recommendedName>
        <fullName evidence="13">Protein kinase domain-containing protein</fullName>
    </recommendedName>
</protein>
<reference evidence="14" key="2">
    <citation type="submission" date="2021-12" db="EMBL/GenBank/DDBJ databases">
        <title>Resequencing data analysis of finger millet.</title>
        <authorList>
            <person name="Hatakeyama M."/>
            <person name="Aluri S."/>
            <person name="Balachadran M.T."/>
            <person name="Sivarajan S.R."/>
            <person name="Poveda L."/>
            <person name="Shimizu-Inatsugi R."/>
            <person name="Schlapbach R."/>
            <person name="Sreeman S.M."/>
            <person name="Shimizu K.K."/>
        </authorList>
    </citation>
    <scope>NUCLEOTIDE SEQUENCE</scope>
</reference>
<evidence type="ECO:0000256" key="4">
    <source>
        <dbReference type="ARBA" id="ARBA00022692"/>
    </source>
</evidence>
<dbReference type="InterPro" id="IPR051809">
    <property type="entry name" value="Plant_receptor-like_S/T_kinase"/>
</dbReference>
<sequence>MVIYASIKGEEGKKQVKPWFSSSELRCLFACCFARDLRTTDYRSTAFGNQTIVGENALKLKDKTLTVASGPAFASKVNITGWTGVACGKRGQRRGHAVGLSLGSLGLVGTISPSISNLTHLRNLHLPHNKFNGRIPHELGLLSDLKHLNLSDNSLEGEIPSELSRCSQLQTISLWYNNLQGRMPSNFSHCSNLRTIEFFANYLEGDIPSDFGSIENLELLNLFDNNLNGSLPPELGNLQNLYLLDISNNALTGFIPPEIAKLHALQYMGFGNNKISGFIPASLGNLSSMTVLSLENNSLAGTIPPSIGNLKNLLKLRLDYNELEANQAADWGFFDALTNSSHLQVLQLSYNRLRGALPNSLSNLSTSLEHLAILENEIGGNIPEGIGKLVNLMALYMGPNLLTGSIPPSLGSLSKLNVISLVQNRLSGDIPSTLGNLTELSQLYLYDNALSGQIPPTLRKCPLGILSLGKNNLTGKIPEEVLLSSTTRSLSVQSNMLTGPIPELGLLRNLQGLQELDLSCNNLSGAIPEFLGSFAGLTYLNLSFNNLTGEVPGAGIFLNASAFSIAGNNGLCGGVPMLNLPLCPTHQSRRKHKFPKLTVILSVLIPVFSLIAFKCLLVLWYWRHRSDEGRSDPTSPRSQLPRVSYMDLSRATNGFSTANLIGEGRFGSVYMGNMNSGEHRVVAVKIFKLQERGASHSFLAECETLRYLRHRNLVKILTVCSTIDPRGHDLKL</sequence>
<dbReference type="FunFam" id="3.80.10.10:FF:000041">
    <property type="entry name" value="LRR receptor-like serine/threonine-protein kinase ERECTA"/>
    <property type="match status" value="1"/>
</dbReference>
<dbReference type="FunFam" id="3.80.10.10:FF:000129">
    <property type="entry name" value="Leucine-rich repeat receptor-like kinase"/>
    <property type="match status" value="1"/>
</dbReference>
<evidence type="ECO:0000256" key="12">
    <source>
        <dbReference type="SAM" id="Phobius"/>
    </source>
</evidence>
<evidence type="ECO:0000256" key="1">
    <source>
        <dbReference type="ARBA" id="ARBA00004251"/>
    </source>
</evidence>
<dbReference type="InterPro" id="IPR000719">
    <property type="entry name" value="Prot_kinase_dom"/>
</dbReference>
<accession>A0AAV5CIG6</accession>
<dbReference type="EMBL" id="BQKI01000007">
    <property type="protein sequence ID" value="GJM98103.1"/>
    <property type="molecule type" value="Genomic_DNA"/>
</dbReference>
<keyword evidence="3" id="KW-0433">Leucine-rich repeat</keyword>
<dbReference type="FunFam" id="3.30.200.20:FF:000432">
    <property type="entry name" value="LRR receptor-like serine/threonine-protein kinase EFR"/>
    <property type="match status" value="1"/>
</dbReference>
<dbReference type="InterPro" id="IPR032675">
    <property type="entry name" value="LRR_dom_sf"/>
</dbReference>
<dbReference type="GO" id="GO:0005886">
    <property type="term" value="C:plasma membrane"/>
    <property type="evidence" value="ECO:0007669"/>
    <property type="project" value="UniProtKB-SubCell"/>
</dbReference>
<evidence type="ECO:0000256" key="9">
    <source>
        <dbReference type="ARBA" id="ARBA00023170"/>
    </source>
</evidence>
<dbReference type="GO" id="GO:0051606">
    <property type="term" value="P:detection of stimulus"/>
    <property type="evidence" value="ECO:0007669"/>
    <property type="project" value="UniProtKB-ARBA"/>
</dbReference>
<keyword evidence="4 12" id="KW-0812">Transmembrane</keyword>
<keyword evidence="6" id="KW-0677">Repeat</keyword>
<comment type="subcellular location">
    <subcellularLocation>
        <location evidence="1">Cell membrane</location>
        <topology evidence="1">Single-pass type I membrane protein</topology>
    </subcellularLocation>
</comment>
<evidence type="ECO:0000256" key="8">
    <source>
        <dbReference type="ARBA" id="ARBA00023136"/>
    </source>
</evidence>
<dbReference type="PANTHER" id="PTHR27008">
    <property type="entry name" value="OS04G0122200 PROTEIN"/>
    <property type="match status" value="1"/>
</dbReference>
<dbReference type="FunFam" id="3.80.10.10:FF:000470">
    <property type="entry name" value="LRR receptor-like serine/threonine-protein kinase RPK2"/>
    <property type="match status" value="1"/>
</dbReference>
<organism evidence="14 15">
    <name type="scientific">Eleusine coracana subsp. coracana</name>
    <dbReference type="NCBI Taxonomy" id="191504"/>
    <lineage>
        <taxon>Eukaryota</taxon>
        <taxon>Viridiplantae</taxon>
        <taxon>Streptophyta</taxon>
        <taxon>Embryophyta</taxon>
        <taxon>Tracheophyta</taxon>
        <taxon>Spermatophyta</taxon>
        <taxon>Magnoliopsida</taxon>
        <taxon>Liliopsida</taxon>
        <taxon>Poales</taxon>
        <taxon>Poaceae</taxon>
        <taxon>PACMAD clade</taxon>
        <taxon>Chloridoideae</taxon>
        <taxon>Cynodonteae</taxon>
        <taxon>Eleusininae</taxon>
        <taxon>Eleusine</taxon>
    </lineage>
</organism>
<gene>
    <name evidence="14" type="primary">ga15079</name>
    <name evidence="14" type="ORF">PR202_ga15079</name>
</gene>
<evidence type="ECO:0000313" key="14">
    <source>
        <dbReference type="EMBL" id="GJM98103.1"/>
    </source>
</evidence>
<dbReference type="SUPFAM" id="SSF56112">
    <property type="entry name" value="Protein kinase-like (PK-like)"/>
    <property type="match status" value="1"/>
</dbReference>
<feature type="transmembrane region" description="Helical" evidence="12">
    <location>
        <begin position="597"/>
        <end position="622"/>
    </location>
</feature>
<dbReference type="Pfam" id="PF07714">
    <property type="entry name" value="PK_Tyr_Ser-Thr"/>
    <property type="match status" value="1"/>
</dbReference>
<comment type="caution">
    <text evidence="14">The sequence shown here is derived from an EMBL/GenBank/DDBJ whole genome shotgun (WGS) entry which is preliminary data.</text>
</comment>
<name>A0AAV5CIG6_ELECO</name>
<dbReference type="Gene3D" id="3.80.10.10">
    <property type="entry name" value="Ribonuclease Inhibitor"/>
    <property type="match status" value="4"/>
</dbReference>
<dbReference type="PANTHER" id="PTHR27008:SF566">
    <property type="entry name" value="OS06G0583600 PROTEIN"/>
    <property type="match status" value="1"/>
</dbReference>
<dbReference type="InterPro" id="IPR017441">
    <property type="entry name" value="Protein_kinase_ATP_BS"/>
</dbReference>
<keyword evidence="10" id="KW-0325">Glycoprotein</keyword>
<evidence type="ECO:0000259" key="13">
    <source>
        <dbReference type="PROSITE" id="PS50011"/>
    </source>
</evidence>
<evidence type="ECO:0000256" key="11">
    <source>
        <dbReference type="PROSITE-ProRule" id="PRU10141"/>
    </source>
</evidence>
<dbReference type="Pfam" id="PF00560">
    <property type="entry name" value="LRR_1"/>
    <property type="match status" value="2"/>
</dbReference>
<evidence type="ECO:0000256" key="7">
    <source>
        <dbReference type="ARBA" id="ARBA00022989"/>
    </source>
</evidence>
<keyword evidence="7 12" id="KW-1133">Transmembrane helix</keyword>
<keyword evidence="11" id="KW-0067">ATP-binding</keyword>
<dbReference type="Proteomes" id="UP001054889">
    <property type="component" value="Unassembled WGS sequence"/>
</dbReference>
<dbReference type="PROSITE" id="PS00107">
    <property type="entry name" value="PROTEIN_KINASE_ATP"/>
    <property type="match status" value="1"/>
</dbReference>
<feature type="domain" description="Protein kinase" evidence="13">
    <location>
        <begin position="655"/>
        <end position="732"/>
    </location>
</feature>
<dbReference type="InterPro" id="IPR003591">
    <property type="entry name" value="Leu-rich_rpt_typical-subtyp"/>
</dbReference>
<evidence type="ECO:0000256" key="6">
    <source>
        <dbReference type="ARBA" id="ARBA00022737"/>
    </source>
</evidence>
<evidence type="ECO:0000313" key="15">
    <source>
        <dbReference type="Proteomes" id="UP001054889"/>
    </source>
</evidence>
<dbReference type="GO" id="GO:0004674">
    <property type="term" value="F:protein serine/threonine kinase activity"/>
    <property type="evidence" value="ECO:0007669"/>
    <property type="project" value="UniProtKB-EC"/>
</dbReference>
<keyword evidence="2" id="KW-1003">Cell membrane</keyword>
<keyword evidence="11" id="KW-0547">Nucleotide-binding</keyword>
<dbReference type="PROSITE" id="PS50011">
    <property type="entry name" value="PROTEIN_KINASE_DOM"/>
    <property type="match status" value="1"/>
</dbReference>
<keyword evidence="9" id="KW-0675">Receptor</keyword>
<dbReference type="InterPro" id="IPR055414">
    <property type="entry name" value="LRR_R13L4/SHOC2-like"/>
</dbReference>
<dbReference type="Gene3D" id="3.30.200.20">
    <property type="entry name" value="Phosphorylase Kinase, domain 1"/>
    <property type="match status" value="1"/>
</dbReference>
<reference evidence="14" key="1">
    <citation type="journal article" date="2018" name="DNA Res.">
        <title>Multiple hybrid de novo genome assembly of finger millet, an orphan allotetraploid crop.</title>
        <authorList>
            <person name="Hatakeyama M."/>
            <person name="Aluri S."/>
            <person name="Balachadran M.T."/>
            <person name="Sivarajan S.R."/>
            <person name="Patrignani A."/>
            <person name="Gruter S."/>
            <person name="Poveda L."/>
            <person name="Shimizu-Inatsugi R."/>
            <person name="Baeten J."/>
            <person name="Francoijs K.J."/>
            <person name="Nataraja K.N."/>
            <person name="Reddy Y.A.N."/>
            <person name="Phadnis S."/>
            <person name="Ravikumar R.L."/>
            <person name="Schlapbach R."/>
            <person name="Sreeman S.M."/>
            <person name="Shimizu K.K."/>
        </authorList>
    </citation>
    <scope>NUCLEOTIDE SEQUENCE</scope>
</reference>
<keyword evidence="15" id="KW-1185">Reference proteome</keyword>